<protein>
    <recommendedName>
        <fullName evidence="6">Protein kinase domain-containing protein</fullName>
    </recommendedName>
</protein>
<feature type="domain" description="Protein kinase" evidence="6">
    <location>
        <begin position="89"/>
        <end position="390"/>
    </location>
</feature>
<evidence type="ECO:0000256" key="4">
    <source>
        <dbReference type="ARBA" id="ARBA00022777"/>
    </source>
</evidence>
<name>A0ABN9S3C5_9DINO</name>
<dbReference type="SMART" id="SM00220">
    <property type="entry name" value="S_TKc"/>
    <property type="match status" value="1"/>
</dbReference>
<evidence type="ECO:0000256" key="3">
    <source>
        <dbReference type="ARBA" id="ARBA00022741"/>
    </source>
</evidence>
<dbReference type="EMBL" id="CAUYUJ010008921">
    <property type="protein sequence ID" value="CAK0825400.1"/>
    <property type="molecule type" value="Genomic_DNA"/>
</dbReference>
<dbReference type="InterPro" id="IPR000719">
    <property type="entry name" value="Prot_kinase_dom"/>
</dbReference>
<dbReference type="SUPFAM" id="SSF56112">
    <property type="entry name" value="Protein kinase-like (PK-like)"/>
    <property type="match status" value="1"/>
</dbReference>
<accession>A0ABN9S3C5</accession>
<dbReference type="Gene3D" id="3.30.450.20">
    <property type="entry name" value="PAS domain"/>
    <property type="match status" value="1"/>
</dbReference>
<keyword evidence="4" id="KW-0418">Kinase</keyword>
<keyword evidence="1" id="KW-0723">Serine/threonine-protein kinase</keyword>
<keyword evidence="3" id="KW-0547">Nucleotide-binding</keyword>
<dbReference type="InterPro" id="IPR050205">
    <property type="entry name" value="CDPK_Ser/Thr_kinases"/>
</dbReference>
<keyword evidence="5" id="KW-0067">ATP-binding</keyword>
<comment type="caution">
    <text evidence="7">The sequence shown here is derived from an EMBL/GenBank/DDBJ whole genome shotgun (WGS) entry which is preliminary data.</text>
</comment>
<evidence type="ECO:0000256" key="5">
    <source>
        <dbReference type="ARBA" id="ARBA00022840"/>
    </source>
</evidence>
<dbReference type="PROSITE" id="PS00108">
    <property type="entry name" value="PROTEIN_KINASE_ST"/>
    <property type="match status" value="1"/>
</dbReference>
<sequence length="635" mass="71227">MSVLFPSGVVVRSKAFARARHFPPAWFLALLASVAIPSWRLLALCLRRGYRGHLWHCLRTCMCGLIGKKMCIEKREVDPFVREPFEKLYELHRHVATSTFGRVYECRQKNGIVTESKGGCMLLVKMVPKEAHPLIREATTSARKRVSINGDFSRIVEHTTEDRPEEAIEFRNYMSQLLRLDHRHVVRYQQFVADCTNFYFVMERCHGVELVEHLLIERTWCESMGRAIIRQTLEALRYIHDDIGLVHRDVKLENLMVQRLGAEPGTRCDVNLKLVDFGLGCQLASASGTVGTPGYIAPECFARRGSYGANADVFSAGVVLYILFTGSPPFRAPVNIRHISEHLKTVWDGPDVSLTTSKVSQSGCDLLDSMLLPNPASRISSAEAVQHPWFQMDLGCDERVLWHSSASEVQFLKVMGMWSGSGSKSSSTIGRGHSLDKIQESAGGDEEELLEALCSSVVHMMPTAVCVADPTKGDCPIVAVSRGFTALTGFREDDIVGRNCRFLSAKRTKEVLPETREGMRRATREHTPFLGVVPNCRADGSNFSNLLHISPLDIGSKVFLLGVQMKVEEGTVFEEERHRREALDVVRKAHGAIRHWIRSSQGRFAARKLVEVSVHSPKKPRSVPESFEIRRADSF</sequence>
<keyword evidence="8" id="KW-1185">Reference proteome</keyword>
<gene>
    <name evidence="7" type="ORF">PCOR1329_LOCUS25531</name>
</gene>
<organism evidence="7 8">
    <name type="scientific">Prorocentrum cordatum</name>
    <dbReference type="NCBI Taxonomy" id="2364126"/>
    <lineage>
        <taxon>Eukaryota</taxon>
        <taxon>Sar</taxon>
        <taxon>Alveolata</taxon>
        <taxon>Dinophyceae</taxon>
        <taxon>Prorocentrales</taxon>
        <taxon>Prorocentraceae</taxon>
        <taxon>Prorocentrum</taxon>
    </lineage>
</organism>
<dbReference type="Gene3D" id="1.10.510.10">
    <property type="entry name" value="Transferase(Phosphotransferase) domain 1"/>
    <property type="match status" value="1"/>
</dbReference>
<reference evidence="7" key="1">
    <citation type="submission" date="2023-10" db="EMBL/GenBank/DDBJ databases">
        <authorList>
            <person name="Chen Y."/>
            <person name="Shah S."/>
            <person name="Dougan E. K."/>
            <person name="Thang M."/>
            <person name="Chan C."/>
        </authorList>
    </citation>
    <scope>NUCLEOTIDE SEQUENCE [LARGE SCALE GENOMIC DNA]</scope>
</reference>
<dbReference type="Proteomes" id="UP001189429">
    <property type="component" value="Unassembled WGS sequence"/>
</dbReference>
<dbReference type="Pfam" id="PF00069">
    <property type="entry name" value="Pkinase"/>
    <property type="match status" value="1"/>
</dbReference>
<dbReference type="InterPro" id="IPR011009">
    <property type="entry name" value="Kinase-like_dom_sf"/>
</dbReference>
<evidence type="ECO:0000313" key="8">
    <source>
        <dbReference type="Proteomes" id="UP001189429"/>
    </source>
</evidence>
<dbReference type="InterPro" id="IPR035965">
    <property type="entry name" value="PAS-like_dom_sf"/>
</dbReference>
<evidence type="ECO:0000259" key="6">
    <source>
        <dbReference type="PROSITE" id="PS50011"/>
    </source>
</evidence>
<evidence type="ECO:0000256" key="2">
    <source>
        <dbReference type="ARBA" id="ARBA00022679"/>
    </source>
</evidence>
<dbReference type="Pfam" id="PF13426">
    <property type="entry name" value="PAS_9"/>
    <property type="match status" value="1"/>
</dbReference>
<evidence type="ECO:0000313" key="7">
    <source>
        <dbReference type="EMBL" id="CAK0825400.1"/>
    </source>
</evidence>
<keyword evidence="2" id="KW-0808">Transferase</keyword>
<dbReference type="SUPFAM" id="SSF55785">
    <property type="entry name" value="PYP-like sensor domain (PAS domain)"/>
    <property type="match status" value="1"/>
</dbReference>
<dbReference type="InterPro" id="IPR000014">
    <property type="entry name" value="PAS"/>
</dbReference>
<dbReference type="NCBIfam" id="TIGR00229">
    <property type="entry name" value="sensory_box"/>
    <property type="match status" value="1"/>
</dbReference>
<evidence type="ECO:0000256" key="1">
    <source>
        <dbReference type="ARBA" id="ARBA00022527"/>
    </source>
</evidence>
<proteinExistence type="predicted"/>
<dbReference type="InterPro" id="IPR008271">
    <property type="entry name" value="Ser/Thr_kinase_AS"/>
</dbReference>
<dbReference type="PROSITE" id="PS50011">
    <property type="entry name" value="PROTEIN_KINASE_DOM"/>
    <property type="match status" value="1"/>
</dbReference>
<dbReference type="PANTHER" id="PTHR24349">
    <property type="entry name" value="SERINE/THREONINE-PROTEIN KINASE"/>
    <property type="match status" value="1"/>
</dbReference>